<evidence type="ECO:0000313" key="2">
    <source>
        <dbReference type="Proteomes" id="UP000177197"/>
    </source>
</evidence>
<sequence>MFKINRKFIIIIAFLIAVLIAGVFAFYKYGKSFEPEATLSDRDNSFIQDIVKAPGVEGNIVNSGIAGIVVLADGRPFAAMLDIFKSGDMSKPFISVIAKEDGTIQIPLKPDSYVIKPLDPDGPRAPTRENYAVNVGSGQWVHIKIEYR</sequence>
<gene>
    <name evidence="1" type="ORF">A3I30_00375</name>
</gene>
<reference evidence="1 2" key="1">
    <citation type="journal article" date="2016" name="Nat. Commun.">
        <title>Thousands of microbial genomes shed light on interconnected biogeochemical processes in an aquifer system.</title>
        <authorList>
            <person name="Anantharaman K."/>
            <person name="Brown C.T."/>
            <person name="Hug L.A."/>
            <person name="Sharon I."/>
            <person name="Castelle C.J."/>
            <person name="Probst A.J."/>
            <person name="Thomas B.C."/>
            <person name="Singh A."/>
            <person name="Wilkins M.J."/>
            <person name="Karaoz U."/>
            <person name="Brodie E.L."/>
            <person name="Williams K.H."/>
            <person name="Hubbard S.S."/>
            <person name="Banfield J.F."/>
        </authorList>
    </citation>
    <scope>NUCLEOTIDE SEQUENCE [LARGE SCALE GENOMIC DNA]</scope>
</reference>
<dbReference type="AlphaFoldDB" id="A0A1F5CAG6"/>
<dbReference type="Proteomes" id="UP000177197">
    <property type="component" value="Unassembled WGS sequence"/>
</dbReference>
<proteinExistence type="predicted"/>
<accession>A0A1F5CAG6</accession>
<evidence type="ECO:0000313" key="1">
    <source>
        <dbReference type="EMBL" id="OGD39851.1"/>
    </source>
</evidence>
<comment type="caution">
    <text evidence="1">The sequence shown here is derived from an EMBL/GenBank/DDBJ whole genome shotgun (WGS) entry which is preliminary data.</text>
</comment>
<protein>
    <submittedName>
        <fullName evidence="1">Uncharacterized protein</fullName>
    </submittedName>
</protein>
<organism evidence="1 2">
    <name type="scientific">Candidatus Azambacteria bacterium RIFCSPLOWO2_02_FULL_44_14</name>
    <dbReference type="NCBI Taxonomy" id="1797306"/>
    <lineage>
        <taxon>Bacteria</taxon>
        <taxon>Candidatus Azamiibacteriota</taxon>
    </lineage>
</organism>
<dbReference type="EMBL" id="MEYV01000017">
    <property type="protein sequence ID" value="OGD39851.1"/>
    <property type="molecule type" value="Genomic_DNA"/>
</dbReference>
<name>A0A1F5CAG6_9BACT</name>